<dbReference type="Proteomes" id="UP001168821">
    <property type="component" value="Unassembled WGS sequence"/>
</dbReference>
<evidence type="ECO:0000313" key="2">
    <source>
        <dbReference type="Proteomes" id="UP001168821"/>
    </source>
</evidence>
<organism evidence="1 2">
    <name type="scientific">Zophobas morio</name>
    <dbReference type="NCBI Taxonomy" id="2755281"/>
    <lineage>
        <taxon>Eukaryota</taxon>
        <taxon>Metazoa</taxon>
        <taxon>Ecdysozoa</taxon>
        <taxon>Arthropoda</taxon>
        <taxon>Hexapoda</taxon>
        <taxon>Insecta</taxon>
        <taxon>Pterygota</taxon>
        <taxon>Neoptera</taxon>
        <taxon>Endopterygota</taxon>
        <taxon>Coleoptera</taxon>
        <taxon>Polyphaga</taxon>
        <taxon>Cucujiformia</taxon>
        <taxon>Tenebrionidae</taxon>
        <taxon>Zophobas</taxon>
    </lineage>
</organism>
<reference evidence="1" key="1">
    <citation type="journal article" date="2023" name="G3 (Bethesda)">
        <title>Whole genome assemblies of Zophobas morio and Tenebrio molitor.</title>
        <authorList>
            <person name="Kaur S."/>
            <person name="Stinson S.A."/>
            <person name="diCenzo G.C."/>
        </authorList>
    </citation>
    <scope>NUCLEOTIDE SEQUENCE</scope>
    <source>
        <strain evidence="1">QUZm001</strain>
    </source>
</reference>
<keyword evidence="2" id="KW-1185">Reference proteome</keyword>
<dbReference type="EMBL" id="JALNTZ010000001">
    <property type="protein sequence ID" value="KAJ3664778.1"/>
    <property type="molecule type" value="Genomic_DNA"/>
</dbReference>
<dbReference type="AlphaFoldDB" id="A0AA38MRM3"/>
<evidence type="ECO:0000313" key="1">
    <source>
        <dbReference type="EMBL" id="KAJ3664778.1"/>
    </source>
</evidence>
<name>A0AA38MRM3_9CUCU</name>
<comment type="caution">
    <text evidence="1">The sequence shown here is derived from an EMBL/GenBank/DDBJ whole genome shotgun (WGS) entry which is preliminary data.</text>
</comment>
<sequence>MYQLVAVVCSVNVFDNGGFFQFKACQHGSAFPYTRTFTSMVQHLRDRGTFKPQTQDCGRDRTDRIHQAEDQISERVEEEPDISTRQRAAKVGVSPFIGASYIKNLLLVKNNIFNICYQKVVAF</sequence>
<protein>
    <submittedName>
        <fullName evidence="1">Uncharacterized protein</fullName>
    </submittedName>
</protein>
<proteinExistence type="predicted"/>
<gene>
    <name evidence="1" type="ORF">Zmor_000321</name>
</gene>
<accession>A0AA38MRM3</accession>